<sequence>MNDSEPADDGPETSPDALPEPASDDTPREVPAPEATPEASSEPAADHANR</sequence>
<gene>
    <name evidence="2" type="ORF">PCC79_08295</name>
</gene>
<protein>
    <submittedName>
        <fullName evidence="2">Uncharacterized protein</fullName>
    </submittedName>
</protein>
<name>A0ABZ3CDT5_9ACTN</name>
<proteinExistence type="predicted"/>
<dbReference type="Proteomes" id="UP001434337">
    <property type="component" value="Chromosome"/>
</dbReference>
<feature type="compositionally biased region" description="Low complexity" evidence="1">
    <location>
        <begin position="32"/>
        <end position="43"/>
    </location>
</feature>
<reference evidence="2 3" key="1">
    <citation type="journal article" date="2023" name="Environ Microbiome">
        <title>A coral-associated actinobacterium mitigates coral bleaching under heat stress.</title>
        <authorList>
            <person name="Li J."/>
            <person name="Zou Y."/>
            <person name="Li Q."/>
            <person name="Zhang J."/>
            <person name="Bourne D.G."/>
            <person name="Lyu Y."/>
            <person name="Liu C."/>
            <person name="Zhang S."/>
        </authorList>
    </citation>
    <scope>NUCLEOTIDE SEQUENCE [LARGE SCALE GENOMIC DNA]</scope>
    <source>
        <strain evidence="2 3">SCSIO 13291</strain>
    </source>
</reference>
<accession>A0ABZ3CDT5</accession>
<keyword evidence="3" id="KW-1185">Reference proteome</keyword>
<dbReference type="RefSeq" id="WP_342373547.1">
    <property type="nucleotide sequence ID" value="NZ_CP115965.1"/>
</dbReference>
<feature type="compositionally biased region" description="Acidic residues" evidence="1">
    <location>
        <begin position="1"/>
        <end position="11"/>
    </location>
</feature>
<dbReference type="EMBL" id="CP115965">
    <property type="protein sequence ID" value="WZX00167.1"/>
    <property type="molecule type" value="Genomic_DNA"/>
</dbReference>
<evidence type="ECO:0000313" key="3">
    <source>
        <dbReference type="Proteomes" id="UP001434337"/>
    </source>
</evidence>
<evidence type="ECO:0000256" key="1">
    <source>
        <dbReference type="SAM" id="MobiDB-lite"/>
    </source>
</evidence>
<feature type="region of interest" description="Disordered" evidence="1">
    <location>
        <begin position="1"/>
        <end position="50"/>
    </location>
</feature>
<evidence type="ECO:0000313" key="2">
    <source>
        <dbReference type="EMBL" id="WZX00167.1"/>
    </source>
</evidence>
<organism evidence="2 3">
    <name type="scientific">Propioniciclava soli</name>
    <dbReference type="NCBI Taxonomy" id="2775081"/>
    <lineage>
        <taxon>Bacteria</taxon>
        <taxon>Bacillati</taxon>
        <taxon>Actinomycetota</taxon>
        <taxon>Actinomycetes</taxon>
        <taxon>Propionibacteriales</taxon>
        <taxon>Propionibacteriaceae</taxon>
        <taxon>Propioniciclava</taxon>
    </lineage>
</organism>